<dbReference type="AlphaFoldDB" id="A0A1D2AD12"/>
<feature type="compositionally biased region" description="Low complexity" evidence="1">
    <location>
        <begin position="52"/>
        <end position="69"/>
    </location>
</feature>
<sequence>FQSFRYHWVIATGQYACAAAHSMLKVHARTTPLLLNPLTRPVYRHPMGNRGASLTSTAAASPASTSTSSQEEDTLSDFHAHQSKAPRLSIAVQARTLVASSTWGVLSTISSGPDSEGFPSGSVVEYAVDDRGLPHFALSTLSPHTRDVQRDDRVSLIVPVQGSKGLPDARATLTGSMECLAGGEAAAAEALYRARHPGSYWVGFGDFAMYRMASLRGVRLVGGFARAGRAGAEEYLATAPDPVAAFSAPIARHMNADHGEACVAMVRHCARLPARAALLLAVDELGMDLEAELESGERLPVRLGFLAPAPDRKAVKDRIVELTRAASRGG</sequence>
<dbReference type="InterPro" id="IPR055343">
    <property type="entry name" value="CREG_beta-barrel"/>
</dbReference>
<dbReference type="Pfam" id="PF13883">
    <property type="entry name" value="CREG_beta-barrel"/>
    <property type="match status" value="1"/>
</dbReference>
<gene>
    <name evidence="4" type="ORF">g.790</name>
</gene>
<dbReference type="SUPFAM" id="SSF50475">
    <property type="entry name" value="FMN-binding split barrel"/>
    <property type="match status" value="1"/>
</dbReference>
<dbReference type="GO" id="GO:0005737">
    <property type="term" value="C:cytoplasm"/>
    <property type="evidence" value="ECO:0007669"/>
    <property type="project" value="UniProtKB-ARBA"/>
</dbReference>
<dbReference type="PANTHER" id="PTHR13343:SF24">
    <property type="entry name" value="OS07G0573800 PROTEIN"/>
    <property type="match status" value="1"/>
</dbReference>
<feature type="non-terminal residue" evidence="4">
    <location>
        <position position="1"/>
    </location>
</feature>
<proteinExistence type="predicted"/>
<organism evidence="4">
    <name type="scientific">Auxenochlorella protothecoides</name>
    <name type="common">Green microalga</name>
    <name type="synonym">Chlorella protothecoides</name>
    <dbReference type="NCBI Taxonomy" id="3075"/>
    <lineage>
        <taxon>Eukaryota</taxon>
        <taxon>Viridiplantae</taxon>
        <taxon>Chlorophyta</taxon>
        <taxon>core chlorophytes</taxon>
        <taxon>Trebouxiophyceae</taxon>
        <taxon>Chlorellales</taxon>
        <taxon>Chlorellaceae</taxon>
        <taxon>Auxenochlorella</taxon>
    </lineage>
</organism>
<dbReference type="EMBL" id="GDKF01001516">
    <property type="protein sequence ID" value="JAT77106.1"/>
    <property type="molecule type" value="Transcribed_RNA"/>
</dbReference>
<feature type="domain" description="DUF2470" evidence="2">
    <location>
        <begin position="247"/>
        <end position="322"/>
    </location>
</feature>
<dbReference type="InterPro" id="IPR037119">
    <property type="entry name" value="Haem_oxidase_HugZ-like_sf"/>
</dbReference>
<dbReference type="Gene3D" id="3.20.180.10">
    <property type="entry name" value="PNP-oxidase-like"/>
    <property type="match status" value="1"/>
</dbReference>
<dbReference type="Pfam" id="PF10615">
    <property type="entry name" value="DUF2470"/>
    <property type="match status" value="1"/>
</dbReference>
<evidence type="ECO:0000259" key="3">
    <source>
        <dbReference type="Pfam" id="PF13883"/>
    </source>
</evidence>
<reference evidence="4" key="1">
    <citation type="submission" date="2015-08" db="EMBL/GenBank/DDBJ databases">
        <authorList>
            <person name="Babu N.S."/>
            <person name="Beckwith C.J."/>
            <person name="Beseler K.G."/>
            <person name="Brison A."/>
            <person name="Carone J.V."/>
            <person name="Caskin T.P."/>
            <person name="Diamond M."/>
            <person name="Durham M.E."/>
            <person name="Foxe J.M."/>
            <person name="Go M."/>
            <person name="Henderson B.A."/>
            <person name="Jones I.B."/>
            <person name="McGettigan J.A."/>
            <person name="Micheletti S.J."/>
            <person name="Nasrallah M.E."/>
            <person name="Ortiz D."/>
            <person name="Piller C.R."/>
            <person name="Privatt S.R."/>
            <person name="Schneider S.L."/>
            <person name="Sharp S."/>
            <person name="Smith T.C."/>
            <person name="Stanton J.D."/>
            <person name="Ullery H.E."/>
            <person name="Wilson R.J."/>
            <person name="Serrano M.G."/>
            <person name="Buck G."/>
            <person name="Lee V."/>
            <person name="Wang Y."/>
            <person name="Carvalho R."/>
            <person name="Voegtly L."/>
            <person name="Shi R."/>
            <person name="Duckworth R."/>
            <person name="Johnson A."/>
            <person name="Loviza R."/>
            <person name="Walstead R."/>
            <person name="Shah Z."/>
            <person name="Kiflezghi M."/>
            <person name="Wade K."/>
            <person name="Ball S.L."/>
            <person name="Bradley K.W."/>
            <person name="Asai D.J."/>
            <person name="Bowman C.A."/>
            <person name="Russell D.A."/>
            <person name="Pope W.H."/>
            <person name="Jacobs-Sera D."/>
            <person name="Hendrix R.W."/>
            <person name="Hatfull G.F."/>
        </authorList>
    </citation>
    <scope>NUCLEOTIDE SEQUENCE</scope>
</reference>
<feature type="domain" description="CREG-like beta-barrel" evidence="3">
    <location>
        <begin position="89"/>
        <end position="236"/>
    </location>
</feature>
<dbReference type="InterPro" id="IPR019595">
    <property type="entry name" value="DUF2470"/>
</dbReference>
<accession>A0A1D2AD12</accession>
<feature type="region of interest" description="Disordered" evidence="1">
    <location>
        <begin position="45"/>
        <end position="76"/>
    </location>
</feature>
<evidence type="ECO:0000259" key="2">
    <source>
        <dbReference type="Pfam" id="PF10615"/>
    </source>
</evidence>
<evidence type="ECO:0000256" key="1">
    <source>
        <dbReference type="SAM" id="MobiDB-lite"/>
    </source>
</evidence>
<dbReference type="InterPro" id="IPR012349">
    <property type="entry name" value="Split_barrel_FMN-bd"/>
</dbReference>
<name>A0A1D2AD12_AUXPR</name>
<evidence type="ECO:0000313" key="4">
    <source>
        <dbReference type="EMBL" id="JAT77106.1"/>
    </source>
</evidence>
<protein>
    <submittedName>
        <fullName evidence="4">Uncharacterized protein</fullName>
    </submittedName>
</protein>
<dbReference type="PANTHER" id="PTHR13343">
    <property type="entry name" value="CREG1 PROTEIN"/>
    <property type="match status" value="1"/>
</dbReference>
<dbReference type="Gene3D" id="2.30.110.10">
    <property type="entry name" value="Electron Transport, Fmn-binding Protein, Chain A"/>
    <property type="match status" value="1"/>
</dbReference>